<proteinExistence type="predicted"/>
<reference evidence="2" key="1">
    <citation type="journal article" date="2022" name="Mol. Ecol. Resour.">
        <title>The genomes of chicory, endive, great burdock and yacon provide insights into Asteraceae palaeo-polyploidization history and plant inulin production.</title>
        <authorList>
            <person name="Fan W."/>
            <person name="Wang S."/>
            <person name="Wang H."/>
            <person name="Wang A."/>
            <person name="Jiang F."/>
            <person name="Liu H."/>
            <person name="Zhao H."/>
            <person name="Xu D."/>
            <person name="Zhang Y."/>
        </authorList>
    </citation>
    <scope>NUCLEOTIDE SEQUENCE [LARGE SCALE GENOMIC DNA]</scope>
    <source>
        <strain evidence="2">cv. Niubang</strain>
    </source>
</reference>
<comment type="caution">
    <text evidence="1">The sequence shown here is derived from an EMBL/GenBank/DDBJ whole genome shotgun (WGS) entry which is preliminary data.</text>
</comment>
<organism evidence="1 2">
    <name type="scientific">Arctium lappa</name>
    <name type="common">Greater burdock</name>
    <name type="synonym">Lappa major</name>
    <dbReference type="NCBI Taxonomy" id="4217"/>
    <lineage>
        <taxon>Eukaryota</taxon>
        <taxon>Viridiplantae</taxon>
        <taxon>Streptophyta</taxon>
        <taxon>Embryophyta</taxon>
        <taxon>Tracheophyta</taxon>
        <taxon>Spermatophyta</taxon>
        <taxon>Magnoliopsida</taxon>
        <taxon>eudicotyledons</taxon>
        <taxon>Gunneridae</taxon>
        <taxon>Pentapetalae</taxon>
        <taxon>asterids</taxon>
        <taxon>campanulids</taxon>
        <taxon>Asterales</taxon>
        <taxon>Asteraceae</taxon>
        <taxon>Carduoideae</taxon>
        <taxon>Cardueae</taxon>
        <taxon>Arctiinae</taxon>
        <taxon>Arctium</taxon>
    </lineage>
</organism>
<dbReference type="EMBL" id="CM042055">
    <property type="protein sequence ID" value="KAI3702263.1"/>
    <property type="molecule type" value="Genomic_DNA"/>
</dbReference>
<evidence type="ECO:0000313" key="2">
    <source>
        <dbReference type="Proteomes" id="UP001055879"/>
    </source>
</evidence>
<protein>
    <submittedName>
        <fullName evidence="1">Uncharacterized protein</fullName>
    </submittedName>
</protein>
<accession>A0ACB8ZXH6</accession>
<evidence type="ECO:0000313" key="1">
    <source>
        <dbReference type="EMBL" id="KAI3702263.1"/>
    </source>
</evidence>
<keyword evidence="2" id="KW-1185">Reference proteome</keyword>
<sequence>MPHMLRGSGPRRLPWPPGNTVGYGHGGATKKGGNRMGMRETVLLVAMVVVGIATIVATIAHIDSTVETAKVEANIVSYKIAQVVIVL</sequence>
<gene>
    <name evidence="1" type="ORF">L6452_27996</name>
</gene>
<dbReference type="Proteomes" id="UP001055879">
    <property type="component" value="Linkage Group LG09"/>
</dbReference>
<reference evidence="1 2" key="2">
    <citation type="journal article" date="2022" name="Mol. Ecol. Resour.">
        <title>The genomes of chicory, endive, great burdock and yacon provide insights into Asteraceae paleo-polyploidization history and plant inulin production.</title>
        <authorList>
            <person name="Fan W."/>
            <person name="Wang S."/>
            <person name="Wang H."/>
            <person name="Wang A."/>
            <person name="Jiang F."/>
            <person name="Liu H."/>
            <person name="Zhao H."/>
            <person name="Xu D."/>
            <person name="Zhang Y."/>
        </authorList>
    </citation>
    <scope>NUCLEOTIDE SEQUENCE [LARGE SCALE GENOMIC DNA]</scope>
    <source>
        <strain evidence="2">cv. Niubang</strain>
    </source>
</reference>
<name>A0ACB8ZXH6_ARCLA</name>